<dbReference type="PANTHER" id="PTHR44757">
    <property type="entry name" value="DIGUANYLATE CYCLASE DGCP"/>
    <property type="match status" value="1"/>
</dbReference>
<accession>A0A7L9U1U6</accession>
<dbReference type="InterPro" id="IPR054327">
    <property type="entry name" value="His-kinase-like_sensor"/>
</dbReference>
<protein>
    <submittedName>
        <fullName evidence="4">EAL domain-containing protein</fullName>
    </submittedName>
</protein>
<reference evidence="4 5" key="1">
    <citation type="submission" date="2020-10" db="EMBL/GenBank/DDBJ databases">
        <title>Genome sequencing of Massilia sp. LPB0304.</title>
        <authorList>
            <person name="Kim J."/>
        </authorList>
    </citation>
    <scope>NUCLEOTIDE SEQUENCE [LARGE SCALE GENOMIC DNA]</scope>
    <source>
        <strain evidence="4 5">LPB0304</strain>
    </source>
</reference>
<dbReference type="SUPFAM" id="SSF55785">
    <property type="entry name" value="PYP-like sensor domain (PAS domain)"/>
    <property type="match status" value="1"/>
</dbReference>
<evidence type="ECO:0000259" key="3">
    <source>
        <dbReference type="PROSITE" id="PS50887"/>
    </source>
</evidence>
<dbReference type="CDD" id="cd12915">
    <property type="entry name" value="PDC2_DGC_like"/>
    <property type="match status" value="1"/>
</dbReference>
<evidence type="ECO:0000259" key="1">
    <source>
        <dbReference type="PROSITE" id="PS50113"/>
    </source>
</evidence>
<dbReference type="PROSITE" id="PS50887">
    <property type="entry name" value="GGDEF"/>
    <property type="match status" value="1"/>
</dbReference>
<dbReference type="InterPro" id="IPR029787">
    <property type="entry name" value="Nucleotide_cyclase"/>
</dbReference>
<dbReference type="Pfam" id="PF22588">
    <property type="entry name" value="dCache_1_like"/>
    <property type="match status" value="1"/>
</dbReference>
<dbReference type="Gene3D" id="3.30.450.20">
    <property type="entry name" value="PAS domain"/>
    <property type="match status" value="3"/>
</dbReference>
<dbReference type="PROSITE" id="PS50883">
    <property type="entry name" value="EAL"/>
    <property type="match status" value="1"/>
</dbReference>
<feature type="domain" description="EAL" evidence="2">
    <location>
        <begin position="636"/>
        <end position="889"/>
    </location>
</feature>
<dbReference type="Gene3D" id="3.30.70.270">
    <property type="match status" value="1"/>
</dbReference>
<dbReference type="InterPro" id="IPR001633">
    <property type="entry name" value="EAL_dom"/>
</dbReference>
<dbReference type="InterPro" id="IPR035919">
    <property type="entry name" value="EAL_sf"/>
</dbReference>
<organism evidence="4 5">
    <name type="scientific">Massilia litorea</name>
    <dbReference type="NCBI Taxonomy" id="2769491"/>
    <lineage>
        <taxon>Bacteria</taxon>
        <taxon>Pseudomonadati</taxon>
        <taxon>Pseudomonadota</taxon>
        <taxon>Betaproteobacteria</taxon>
        <taxon>Burkholderiales</taxon>
        <taxon>Oxalobacteraceae</taxon>
        <taxon>Telluria group</taxon>
        <taxon>Massilia</taxon>
    </lineage>
</organism>
<feature type="domain" description="GGDEF" evidence="3">
    <location>
        <begin position="493"/>
        <end position="627"/>
    </location>
</feature>
<dbReference type="Proteomes" id="UP000593875">
    <property type="component" value="Chromosome"/>
</dbReference>
<dbReference type="InterPro" id="IPR035965">
    <property type="entry name" value="PAS-like_dom_sf"/>
</dbReference>
<dbReference type="InterPro" id="IPR043128">
    <property type="entry name" value="Rev_trsase/Diguanyl_cyclase"/>
</dbReference>
<dbReference type="CDD" id="cd12914">
    <property type="entry name" value="PDC1_DGC_like"/>
    <property type="match status" value="1"/>
</dbReference>
<dbReference type="SUPFAM" id="SSF141868">
    <property type="entry name" value="EAL domain-like"/>
    <property type="match status" value="1"/>
</dbReference>
<gene>
    <name evidence="4" type="ORF">LPB04_18505</name>
</gene>
<dbReference type="Gene3D" id="3.20.20.450">
    <property type="entry name" value="EAL domain"/>
    <property type="match status" value="1"/>
</dbReference>
<dbReference type="EMBL" id="CP062941">
    <property type="protein sequence ID" value="QOL48918.1"/>
    <property type="molecule type" value="Genomic_DNA"/>
</dbReference>
<dbReference type="RefSeq" id="WP_193685961.1">
    <property type="nucleotide sequence ID" value="NZ_CP062941.1"/>
</dbReference>
<sequence length="905" mass="99870">MVLRSARKLRRGLIALSIALPGLYAVSAGTAIVQDYRSTITQAESDMRNIAATLHEHAMRTFGEADTRLRVAMAEIERRGLAPVPADERALHDILVAAGGDSPLAGSAGVMAPDGEIRASAYAYPSVPADGRDRDYYAWLSTHRERGMYLSRSVRSRSNARWVVPVARRIDNPDGSLKMIVNFGVDMAYFDRFYRSLRLGESSRLVLVRRDGWVITETPLSAGVMDRNLASTWPFRVLGHAPVGVYETERSTIDGSARVVGYASLAQSPIVAVASIGRDEVLQPWVTRSLQFAGLGALSTVMLLALLRFLWLRLADLEAVQGGLARRNQELDTARRRFQELVDGIDGIVWEAALPDFRFTYVSGNAAAISGYPAEQWMAEPQFWRERLCTTPDGKRSEPMLNLGGPRLMKPIEHHILAPDGRDIWLRSNIMLADSPAGGLHVRGVTTDITAHKESELQLFEAIHVDPLTRLPSRRALADHLEHALVLARHNRSVTAVVLVDVDNFSTVNNSLSHDLGDEVLVHVAQRLKDCLDPGDMLARMGEDEFAIVVEDVDRVGLKVEQLAERIQAALERAIPIDGRKLYLTVSMGLALSPQDGRDCQTLMRNADTALYRVKAAGRNGWQFFDSSMARQVEHRLDMETALRHAIEHEEFRLEYQPQRSLADGGIVGAEALLRWNRPGVGMVPPQEFIRMAEESGFIVGLGNWVLTAACCQAADWRAAGLHLRMAVNVSVVQLHQADFADQVRHALAVSGLPAHLLELEITEGAVVSDILDALDKLHQLKAMGVELAVDDFGTGYSSLSYLKQMPVDRLKIDQSFVRDIPHNADDCAIVRAILAMAANLKLEVIAEGVETQEQLEFLRAEGCQEMQGFLLSPPVSPDHFVTQFLAACRAGTRRLAPVPRSESP</sequence>
<dbReference type="AlphaFoldDB" id="A0A7L9U1U6"/>
<keyword evidence="5" id="KW-1185">Reference proteome</keyword>
<dbReference type="CDD" id="cd01949">
    <property type="entry name" value="GGDEF"/>
    <property type="match status" value="1"/>
</dbReference>
<dbReference type="SMART" id="SM00267">
    <property type="entry name" value="GGDEF"/>
    <property type="match status" value="1"/>
</dbReference>
<dbReference type="InterPro" id="IPR000700">
    <property type="entry name" value="PAS-assoc_C"/>
</dbReference>
<dbReference type="PROSITE" id="PS50113">
    <property type="entry name" value="PAC"/>
    <property type="match status" value="1"/>
</dbReference>
<name>A0A7L9U1U6_9BURK</name>
<evidence type="ECO:0000259" key="2">
    <source>
        <dbReference type="PROSITE" id="PS50883"/>
    </source>
</evidence>
<proteinExistence type="predicted"/>
<feature type="domain" description="PAC" evidence="1">
    <location>
        <begin position="410"/>
        <end position="461"/>
    </location>
</feature>
<dbReference type="Pfam" id="PF00990">
    <property type="entry name" value="GGDEF"/>
    <property type="match status" value="1"/>
</dbReference>
<dbReference type="InterPro" id="IPR052155">
    <property type="entry name" value="Biofilm_reg_signaling"/>
</dbReference>
<evidence type="ECO:0000313" key="5">
    <source>
        <dbReference type="Proteomes" id="UP000593875"/>
    </source>
</evidence>
<dbReference type="InterPro" id="IPR000160">
    <property type="entry name" value="GGDEF_dom"/>
</dbReference>
<dbReference type="PANTHER" id="PTHR44757:SF2">
    <property type="entry name" value="BIOFILM ARCHITECTURE MAINTENANCE PROTEIN MBAA"/>
    <property type="match status" value="1"/>
</dbReference>
<dbReference type="FunFam" id="3.20.20.450:FF:000001">
    <property type="entry name" value="Cyclic di-GMP phosphodiesterase yahA"/>
    <property type="match status" value="1"/>
</dbReference>
<dbReference type="SUPFAM" id="SSF55073">
    <property type="entry name" value="Nucleotide cyclase"/>
    <property type="match status" value="1"/>
</dbReference>
<dbReference type="Pfam" id="PF00563">
    <property type="entry name" value="EAL"/>
    <property type="match status" value="1"/>
</dbReference>
<dbReference type="KEGG" id="mlir:LPB04_18505"/>
<dbReference type="NCBIfam" id="TIGR00254">
    <property type="entry name" value="GGDEF"/>
    <property type="match status" value="1"/>
</dbReference>
<dbReference type="SMART" id="SM00052">
    <property type="entry name" value="EAL"/>
    <property type="match status" value="1"/>
</dbReference>
<dbReference type="CDD" id="cd01948">
    <property type="entry name" value="EAL"/>
    <property type="match status" value="1"/>
</dbReference>
<evidence type="ECO:0000313" key="4">
    <source>
        <dbReference type="EMBL" id="QOL48918.1"/>
    </source>
</evidence>